<dbReference type="RefSeq" id="WP_110464097.1">
    <property type="nucleotide sequence ID" value="NZ_JAMOFZ010000002.1"/>
</dbReference>
<dbReference type="InterPro" id="IPR007374">
    <property type="entry name" value="ASCH_domain"/>
</dbReference>
<sequence length="129" mass="14383">MKALSIRQPWAWLIVNGHKPVENRTWETLRRGPILIHAGQAMTRADHDDCIQFLASDPRIAHVIGLLPHRDAYERGGIVGRAQLVGCQRTHESPYFFGPFGFVLTDAQPLPFAPYKGALGFFNVPGVLP</sequence>
<dbReference type="EMBL" id="QJTC01000001">
    <property type="protein sequence ID" value="PYE79802.1"/>
    <property type="molecule type" value="Genomic_DNA"/>
</dbReference>
<dbReference type="Proteomes" id="UP000247540">
    <property type="component" value="Unassembled WGS sequence"/>
</dbReference>
<keyword evidence="3" id="KW-1185">Reference proteome</keyword>
<accession>A0A318SQF1</accession>
<reference evidence="2 3" key="1">
    <citation type="submission" date="2018-06" db="EMBL/GenBank/DDBJ databases">
        <title>Genomic Encyclopedia of Type Strains, Phase III (KMG-III): the genomes of soil and plant-associated and newly described type strains.</title>
        <authorList>
            <person name="Whitman W."/>
        </authorList>
    </citation>
    <scope>NUCLEOTIDE SEQUENCE [LARGE SCALE GENOMIC DNA]</scope>
    <source>
        <strain evidence="2 3">CECT 7646</strain>
    </source>
</reference>
<name>A0A318SQF1_9BURK</name>
<protein>
    <submittedName>
        <fullName evidence="2">ASCH domain-containing protein</fullName>
    </submittedName>
</protein>
<dbReference type="CDD" id="cd06554">
    <property type="entry name" value="ASCH_ASC-1_like"/>
    <property type="match status" value="1"/>
</dbReference>
<dbReference type="AlphaFoldDB" id="A0A318SQF1"/>
<dbReference type="InterPro" id="IPR015947">
    <property type="entry name" value="PUA-like_sf"/>
</dbReference>
<organism evidence="2 3">
    <name type="scientific">Xylophilus ampelinus</name>
    <dbReference type="NCBI Taxonomy" id="54067"/>
    <lineage>
        <taxon>Bacteria</taxon>
        <taxon>Pseudomonadati</taxon>
        <taxon>Pseudomonadota</taxon>
        <taxon>Betaproteobacteria</taxon>
        <taxon>Burkholderiales</taxon>
        <taxon>Xylophilus</taxon>
    </lineage>
</organism>
<dbReference type="SUPFAM" id="SSF88697">
    <property type="entry name" value="PUA domain-like"/>
    <property type="match status" value="1"/>
</dbReference>
<evidence type="ECO:0000313" key="3">
    <source>
        <dbReference type="Proteomes" id="UP000247540"/>
    </source>
</evidence>
<proteinExistence type="predicted"/>
<evidence type="ECO:0000259" key="1">
    <source>
        <dbReference type="Pfam" id="PF04266"/>
    </source>
</evidence>
<dbReference type="Gene3D" id="2.30.130.30">
    <property type="entry name" value="Hypothetical protein"/>
    <property type="match status" value="1"/>
</dbReference>
<gene>
    <name evidence="2" type="ORF">DFQ15_101122</name>
</gene>
<dbReference type="Pfam" id="PF04266">
    <property type="entry name" value="ASCH"/>
    <property type="match status" value="1"/>
</dbReference>
<evidence type="ECO:0000313" key="2">
    <source>
        <dbReference type="EMBL" id="PYE79802.1"/>
    </source>
</evidence>
<comment type="caution">
    <text evidence="2">The sequence shown here is derived from an EMBL/GenBank/DDBJ whole genome shotgun (WGS) entry which is preliminary data.</text>
</comment>
<feature type="domain" description="ASCH" evidence="1">
    <location>
        <begin position="4"/>
        <end position="88"/>
    </location>
</feature>
<dbReference type="OrthoDB" id="359066at2"/>